<feature type="region of interest" description="Disordered" evidence="1">
    <location>
        <begin position="77"/>
        <end position="98"/>
    </location>
</feature>
<evidence type="ECO:0000256" key="1">
    <source>
        <dbReference type="SAM" id="MobiDB-lite"/>
    </source>
</evidence>
<keyword evidence="3" id="KW-1185">Reference proteome</keyword>
<reference evidence="2 3" key="1">
    <citation type="journal article" date="2019" name="Int. J. Syst. Evol. Microbiol.">
        <title>The Global Catalogue of Microorganisms (GCM) 10K type strain sequencing project: providing services to taxonomists for standard genome sequencing and annotation.</title>
        <authorList>
            <consortium name="The Broad Institute Genomics Platform"/>
            <consortium name="The Broad Institute Genome Sequencing Center for Infectious Disease"/>
            <person name="Wu L."/>
            <person name="Ma J."/>
        </authorList>
    </citation>
    <scope>NUCLEOTIDE SEQUENCE [LARGE SCALE GENOMIC DNA]</scope>
    <source>
        <strain evidence="2 3">CGMCC 1.15824</strain>
    </source>
</reference>
<comment type="caution">
    <text evidence="2">The sequence shown here is derived from an EMBL/GenBank/DDBJ whole genome shotgun (WGS) entry which is preliminary data.</text>
</comment>
<sequence>MNQPDTSTIFAGLDGRSDAQLPDWYASSHDVGDTLPSFAEAIRDLPRAVDTEVAYKNPVTGQWVETDRFNAIVEPSRLRNHARTDGGTTPGSDQKQVDPLFHVPTDSYTVLNPQTVYNPLETLLRDSELDGTPFADIVFGEIRQYRAGGEVHMDIMFDGLEATLPGDDREPITMGVTSGYDFFGGHAVYVEGFAQDGKCSNSMRSLTDKQIVKHVGDVRDFEDWWEQILTQLELVADDLVRFIEDAQEIDLEFTDLPFTVEEFYTLLEFPEYLAERAADDALANADDPFVIDLWTLHSGATYALTHFFRGREGGSLDSYVRTANDILFNPHGTIEQVERAYEAQQSASGSDQQALEGECGLARIEQATAGLQADVEQFESREEALRDRFQTAME</sequence>
<accession>A0ABD5QBL2</accession>
<protein>
    <submittedName>
        <fullName evidence="2">Uncharacterized protein</fullName>
    </submittedName>
</protein>
<dbReference type="RefSeq" id="WP_224830174.1">
    <property type="nucleotide sequence ID" value="NZ_JAIVEF010000055.1"/>
</dbReference>
<dbReference type="EMBL" id="JBHSJG010000016">
    <property type="protein sequence ID" value="MFC4987072.1"/>
    <property type="molecule type" value="Genomic_DNA"/>
</dbReference>
<evidence type="ECO:0000313" key="3">
    <source>
        <dbReference type="Proteomes" id="UP001595925"/>
    </source>
</evidence>
<dbReference type="AlphaFoldDB" id="A0ABD5QBL2"/>
<evidence type="ECO:0000313" key="2">
    <source>
        <dbReference type="EMBL" id="MFC4987072.1"/>
    </source>
</evidence>
<proteinExistence type="predicted"/>
<organism evidence="2 3">
    <name type="scientific">Saliphagus infecundisoli</name>
    <dbReference type="NCBI Taxonomy" id="1849069"/>
    <lineage>
        <taxon>Archaea</taxon>
        <taxon>Methanobacteriati</taxon>
        <taxon>Methanobacteriota</taxon>
        <taxon>Stenosarchaea group</taxon>
        <taxon>Halobacteria</taxon>
        <taxon>Halobacteriales</taxon>
        <taxon>Natrialbaceae</taxon>
        <taxon>Saliphagus</taxon>
    </lineage>
</organism>
<name>A0ABD5QBL2_9EURY</name>
<dbReference type="Proteomes" id="UP001595925">
    <property type="component" value="Unassembled WGS sequence"/>
</dbReference>
<gene>
    <name evidence="2" type="ORF">ACFPFO_04685</name>
</gene>